<dbReference type="AlphaFoldDB" id="A0A132DRI9"/>
<keyword evidence="6" id="KW-1185">Reference proteome</keyword>
<dbReference type="Proteomes" id="UP000808215">
    <property type="component" value="Unassembled WGS sequence"/>
</dbReference>
<dbReference type="SUPFAM" id="SSF48452">
    <property type="entry name" value="TPR-like"/>
    <property type="match status" value="1"/>
</dbReference>
<dbReference type="RefSeq" id="WP_011880128.1">
    <property type="nucleotide sequence ID" value="NZ_CAAAFK010000009.1"/>
</dbReference>
<dbReference type="Proteomes" id="UP001171620">
    <property type="component" value="Unassembled WGS sequence"/>
</dbReference>
<dbReference type="OMA" id="IAFYRHH"/>
<proteinExistence type="predicted"/>
<accession>A0A132DRI9</accession>
<evidence type="ECO:0000313" key="2">
    <source>
        <dbReference type="EMBL" id="MBJ9685779.1"/>
    </source>
</evidence>
<evidence type="ECO:0000313" key="6">
    <source>
        <dbReference type="Proteomes" id="UP000808215"/>
    </source>
</evidence>
<protein>
    <submittedName>
        <fullName evidence="4">Uncharacterized protein</fullName>
    </submittedName>
</protein>
<name>A0A132DRI9_BURVI</name>
<dbReference type="EMBL" id="JAUJRV010000034">
    <property type="protein sequence ID" value="MDN7798675.1"/>
    <property type="molecule type" value="Genomic_DNA"/>
</dbReference>
<comment type="caution">
    <text evidence="4">The sequence shown here is derived from an EMBL/GenBank/DDBJ whole genome shotgun (WGS) entry which is preliminary data.</text>
</comment>
<sequence length="190" mass="20597">MYGESRTLDDALSAFACSALGGGLPAPVAAWIDAAGRLQHRPDDALALLERARAALPAHPAPLIALYRFHFYGHRLAQARAVGEAALALVRTALGPRVADAPPTGDAVRYDATVRFQLFVMKGLAYLNLRLGERAAARSLLDELRRLDPDDRVGGALLLHVLTRDERRADDDDDDALHAHPARGWAETPR</sequence>
<evidence type="ECO:0000313" key="5">
    <source>
        <dbReference type="Proteomes" id="UP000237632"/>
    </source>
</evidence>
<dbReference type="Gene3D" id="1.25.40.10">
    <property type="entry name" value="Tetratricopeptide repeat domain"/>
    <property type="match status" value="1"/>
</dbReference>
<dbReference type="EMBL" id="JADVKH010000002">
    <property type="protein sequence ID" value="MBJ9685779.1"/>
    <property type="molecule type" value="Genomic_DNA"/>
</dbReference>
<dbReference type="InterPro" id="IPR011990">
    <property type="entry name" value="TPR-like_helical_dom_sf"/>
</dbReference>
<evidence type="ECO:0000313" key="4">
    <source>
        <dbReference type="EMBL" id="PRH41849.1"/>
    </source>
</evidence>
<dbReference type="Proteomes" id="UP000237632">
    <property type="component" value="Unassembled WGS sequence"/>
</dbReference>
<reference evidence="4 5" key="1">
    <citation type="submission" date="2018-03" db="EMBL/GenBank/DDBJ databases">
        <authorList>
            <person name="Nguyen K."/>
            <person name="Fouts D."/>
            <person name="Sutton G."/>
        </authorList>
    </citation>
    <scope>NUCLEOTIDE SEQUENCE [LARGE SCALE GENOMIC DNA]</scope>
    <source>
        <strain evidence="4 5">AU3578</strain>
    </source>
</reference>
<reference evidence="2 6" key="2">
    <citation type="submission" date="2020-11" db="EMBL/GenBank/DDBJ databases">
        <title>Enhanced detection system for hospital associated transmission using whole genome sequencing surveillance.</title>
        <authorList>
            <person name="Harrison L.H."/>
            <person name="Van Tyne D."/>
            <person name="Marsh J.W."/>
            <person name="Griffith M.P."/>
            <person name="Snyder D.J."/>
            <person name="Cooper V.S."/>
            <person name="Mustapha M."/>
        </authorList>
    </citation>
    <scope>NUCLEOTIDE SEQUENCE [LARGE SCALE GENOMIC DNA]</scope>
    <source>
        <strain evidence="2 6">BC00020</strain>
    </source>
</reference>
<evidence type="ECO:0000313" key="3">
    <source>
        <dbReference type="EMBL" id="MDN7798675.1"/>
    </source>
</evidence>
<reference evidence="3" key="3">
    <citation type="submission" date="2023-07" db="EMBL/GenBank/DDBJ databases">
        <title>A collection of bacterial strains from the Burkholderia cepacia Research Laboratory and Repository.</title>
        <authorList>
            <person name="Lipuma J."/>
            <person name="Spilker T."/>
            <person name="Caverly L."/>
        </authorList>
    </citation>
    <scope>NUCLEOTIDE SEQUENCE</scope>
    <source>
        <strain evidence="3">AU44268</strain>
    </source>
</reference>
<feature type="region of interest" description="Disordered" evidence="1">
    <location>
        <begin position="168"/>
        <end position="190"/>
    </location>
</feature>
<gene>
    <name evidence="4" type="ORF">C6T65_13205</name>
    <name evidence="2" type="ORF">I5589_01675</name>
    <name evidence="3" type="ORF">QZM33_27440</name>
</gene>
<dbReference type="EMBL" id="PVHK01000094">
    <property type="protein sequence ID" value="PRH41849.1"/>
    <property type="molecule type" value="Genomic_DNA"/>
</dbReference>
<evidence type="ECO:0000256" key="1">
    <source>
        <dbReference type="SAM" id="MobiDB-lite"/>
    </source>
</evidence>
<organism evidence="4 5">
    <name type="scientific">Burkholderia vietnamiensis</name>
    <dbReference type="NCBI Taxonomy" id="60552"/>
    <lineage>
        <taxon>Bacteria</taxon>
        <taxon>Pseudomonadati</taxon>
        <taxon>Pseudomonadota</taxon>
        <taxon>Betaproteobacteria</taxon>
        <taxon>Burkholderiales</taxon>
        <taxon>Burkholderiaceae</taxon>
        <taxon>Burkholderia</taxon>
        <taxon>Burkholderia cepacia complex</taxon>
    </lineage>
</organism>